<dbReference type="OrthoDB" id="3831186at2"/>
<dbReference type="PROSITE" id="PS50943">
    <property type="entry name" value="HTH_CROC1"/>
    <property type="match status" value="1"/>
</dbReference>
<evidence type="ECO:0000313" key="4">
    <source>
        <dbReference type="Proteomes" id="UP000199514"/>
    </source>
</evidence>
<dbReference type="CDD" id="cd00093">
    <property type="entry name" value="HTH_XRE"/>
    <property type="match status" value="1"/>
</dbReference>
<dbReference type="EMBL" id="FOLE01000008">
    <property type="protein sequence ID" value="SFC70668.1"/>
    <property type="molecule type" value="Genomic_DNA"/>
</dbReference>
<gene>
    <name evidence="3" type="ORF">SAMN05421780_108164</name>
</gene>
<feature type="domain" description="HTH cro/C1-type" evidence="2">
    <location>
        <begin position="2"/>
        <end position="48"/>
    </location>
</feature>
<dbReference type="GO" id="GO:0003677">
    <property type="term" value="F:DNA binding"/>
    <property type="evidence" value="ECO:0007669"/>
    <property type="project" value="InterPro"/>
</dbReference>
<evidence type="ECO:0000256" key="1">
    <source>
        <dbReference type="SAM" id="MobiDB-lite"/>
    </source>
</evidence>
<protein>
    <submittedName>
        <fullName evidence="3">Helix-turn-helix</fullName>
    </submittedName>
</protein>
<name>A0A1I1LI66_9BACT</name>
<keyword evidence="4" id="KW-1185">Reference proteome</keyword>
<evidence type="ECO:0000313" key="3">
    <source>
        <dbReference type="EMBL" id="SFC70668.1"/>
    </source>
</evidence>
<sequence length="308" mass="35055">MGLTQEKMAAMIGIKRSLLGAYEEARADPRLNNLQNMAEVFGVSVDSLMNEDLTSNSEDALPTKSHQTERKFDAPRPRPEPLPRYTTPMQPTYTPPPTPPQPVRQAPSPMPQSRYNAHNQEYAEAKKIRVLSVTVDNNNQENIEYVTQNNVPAYLKGFASPEFLEKLPKFSLPTLPQGQVYRAFEAGNETMLSIPKGTVVIGSYVRNWYNLISGKIYILVTARHGIICKWITNQIQENGTFLLSSDNPEFEDYGVLADDVLEIWEAKMFISMQLPEIDMSLQKLTSIVLDLQQEMMKMRKQQQQPPRY</sequence>
<feature type="compositionally biased region" description="Pro residues" evidence="1">
    <location>
        <begin position="93"/>
        <end position="102"/>
    </location>
</feature>
<dbReference type="InterPro" id="IPR010982">
    <property type="entry name" value="Lambda_DNA-bd_dom_sf"/>
</dbReference>
<dbReference type="InterPro" id="IPR001387">
    <property type="entry name" value="Cro/C1-type_HTH"/>
</dbReference>
<dbReference type="AlphaFoldDB" id="A0A1I1LI66"/>
<dbReference type="SMART" id="SM00530">
    <property type="entry name" value="HTH_XRE"/>
    <property type="match status" value="1"/>
</dbReference>
<feature type="region of interest" description="Disordered" evidence="1">
    <location>
        <begin position="55"/>
        <end position="114"/>
    </location>
</feature>
<dbReference type="Pfam" id="PF01381">
    <property type="entry name" value="HTH_3"/>
    <property type="match status" value="1"/>
</dbReference>
<organism evidence="3 4">
    <name type="scientific">Flexibacter flexilis DSM 6793</name>
    <dbReference type="NCBI Taxonomy" id="927664"/>
    <lineage>
        <taxon>Bacteria</taxon>
        <taxon>Pseudomonadati</taxon>
        <taxon>Bacteroidota</taxon>
        <taxon>Cytophagia</taxon>
        <taxon>Cytophagales</taxon>
        <taxon>Flexibacteraceae</taxon>
        <taxon>Flexibacter</taxon>
    </lineage>
</organism>
<dbReference type="STRING" id="927664.SAMN05421780_108164"/>
<dbReference type="Gene3D" id="1.10.260.40">
    <property type="entry name" value="lambda repressor-like DNA-binding domains"/>
    <property type="match status" value="1"/>
</dbReference>
<dbReference type="Proteomes" id="UP000199514">
    <property type="component" value="Unassembled WGS sequence"/>
</dbReference>
<accession>A0A1I1LI66</accession>
<dbReference type="SUPFAM" id="SSF47413">
    <property type="entry name" value="lambda repressor-like DNA-binding domains"/>
    <property type="match status" value="1"/>
</dbReference>
<feature type="compositionally biased region" description="Basic and acidic residues" evidence="1">
    <location>
        <begin position="66"/>
        <end position="81"/>
    </location>
</feature>
<feature type="compositionally biased region" description="Low complexity" evidence="1">
    <location>
        <begin position="83"/>
        <end position="92"/>
    </location>
</feature>
<evidence type="ECO:0000259" key="2">
    <source>
        <dbReference type="PROSITE" id="PS50943"/>
    </source>
</evidence>
<reference evidence="3 4" key="1">
    <citation type="submission" date="2016-10" db="EMBL/GenBank/DDBJ databases">
        <authorList>
            <person name="de Groot N.N."/>
        </authorList>
    </citation>
    <scope>NUCLEOTIDE SEQUENCE [LARGE SCALE GENOMIC DNA]</scope>
    <source>
        <strain evidence="3 4">DSM 6793</strain>
    </source>
</reference>
<proteinExistence type="predicted"/>
<dbReference type="CDD" id="cd06462">
    <property type="entry name" value="Peptidase_S24_S26"/>
    <property type="match status" value="1"/>
</dbReference>